<protein>
    <submittedName>
        <fullName evidence="2">Zf-HC2 domain-containing protein</fullName>
    </submittedName>
</protein>
<organism evidence="2 3">
    <name type="scientific">Candidatus Desulfobia pelagia</name>
    <dbReference type="NCBI Taxonomy" id="2841692"/>
    <lineage>
        <taxon>Bacteria</taxon>
        <taxon>Pseudomonadati</taxon>
        <taxon>Thermodesulfobacteriota</taxon>
        <taxon>Desulfobulbia</taxon>
        <taxon>Desulfobulbales</taxon>
        <taxon>Desulfobulbaceae</taxon>
        <taxon>Candidatus Desulfobia</taxon>
    </lineage>
</organism>
<dbReference type="Gene3D" id="1.10.10.1320">
    <property type="entry name" value="Anti-sigma factor, zinc-finger domain"/>
    <property type="match status" value="1"/>
</dbReference>
<evidence type="ECO:0000313" key="2">
    <source>
        <dbReference type="EMBL" id="MBC8318411.1"/>
    </source>
</evidence>
<evidence type="ECO:0000313" key="3">
    <source>
        <dbReference type="Proteomes" id="UP000614424"/>
    </source>
</evidence>
<dbReference type="InterPro" id="IPR041916">
    <property type="entry name" value="Anti_sigma_zinc_sf"/>
</dbReference>
<sequence length="308" mass="33819">MNCKDCQNCFSEYLDHTLDSHAISQVAGHLSLCPECTNEWQEFKKAINFIQNIPMEAVPAGFLTGIHEKLEAKSPLSRMLDWFSTTPVRLAASTGFAVLFVGVVTAVVVQNIPFENSVRTENRVALSDQKEETRATEPVIQLAENKPSSALQSSTDFYPGVPLLSEYEDTGGITFSPYTLAAKPQRKTISPEISFVSTGSGHLNSSIQEMSPFSYTEKVPLPTPDAYLTLHPGSQAELSEFMHQIIHSSSWQIAAYNDSSLTLAIPVDNLAQLNQLCAQHKVSVTPPYVLGNAPGTPQKRILVAVQWH</sequence>
<gene>
    <name evidence="2" type="ORF">H8E41_10940</name>
</gene>
<keyword evidence="1" id="KW-1133">Transmembrane helix</keyword>
<name>A0A8J6TD86_9BACT</name>
<reference evidence="2 3" key="1">
    <citation type="submission" date="2020-08" db="EMBL/GenBank/DDBJ databases">
        <title>Bridging the membrane lipid divide: bacteria of the FCB group superphylum have the potential to synthesize archaeal ether lipids.</title>
        <authorList>
            <person name="Villanueva L."/>
            <person name="Von Meijenfeldt F.A.B."/>
            <person name="Westbye A.B."/>
            <person name="Yadav S."/>
            <person name="Hopmans E.C."/>
            <person name="Dutilh B.E."/>
            <person name="Sinninghe Damste J.S."/>
        </authorList>
    </citation>
    <scope>NUCLEOTIDE SEQUENCE [LARGE SCALE GENOMIC DNA]</scope>
    <source>
        <strain evidence="2">NIOZ-UU47</strain>
    </source>
</reference>
<dbReference type="EMBL" id="JACNJZ010000156">
    <property type="protein sequence ID" value="MBC8318411.1"/>
    <property type="molecule type" value="Genomic_DNA"/>
</dbReference>
<dbReference type="Proteomes" id="UP000614424">
    <property type="component" value="Unassembled WGS sequence"/>
</dbReference>
<keyword evidence="1" id="KW-0812">Transmembrane</keyword>
<comment type="caution">
    <text evidence="2">The sequence shown here is derived from an EMBL/GenBank/DDBJ whole genome shotgun (WGS) entry which is preliminary data.</text>
</comment>
<accession>A0A8J6TD86</accession>
<keyword evidence="1" id="KW-0472">Membrane</keyword>
<evidence type="ECO:0000256" key="1">
    <source>
        <dbReference type="SAM" id="Phobius"/>
    </source>
</evidence>
<feature type="transmembrane region" description="Helical" evidence="1">
    <location>
        <begin position="88"/>
        <end position="109"/>
    </location>
</feature>
<dbReference type="AlphaFoldDB" id="A0A8J6TD86"/>
<proteinExistence type="predicted"/>